<proteinExistence type="predicted"/>
<sequence>MIDLFPYTEAEAQAVMAVFDGIAGRLVAVSSCDVYRAFGRVSRLEDGRRKRYAGPSLGNRSIPRPTCRRACLTTRQKMSCWPGWGCGRNMESLPSARHRLCPDPGLPAWLIGAVMRGAKPSLAAFPRA</sequence>
<keyword evidence="2" id="KW-1185">Reference proteome</keyword>
<evidence type="ECO:0000313" key="2">
    <source>
        <dbReference type="Proteomes" id="UP001151071"/>
    </source>
</evidence>
<evidence type="ECO:0000313" key="1">
    <source>
        <dbReference type="EMBL" id="MDA5109253.1"/>
    </source>
</evidence>
<dbReference type="Proteomes" id="UP001151071">
    <property type="component" value="Unassembled WGS sequence"/>
</dbReference>
<name>A0A9X3TST2_9BACL</name>
<dbReference type="AlphaFoldDB" id="A0A9X3TST2"/>
<comment type="caution">
    <text evidence="1">The sequence shown here is derived from an EMBL/GenBank/DDBJ whole genome shotgun (WGS) entry which is preliminary data.</text>
</comment>
<accession>A0A9X3TST2</accession>
<dbReference type="RefSeq" id="WP_271140284.1">
    <property type="nucleotide sequence ID" value="NZ_JAPYYP010000015.1"/>
</dbReference>
<gene>
    <name evidence="1" type="ORF">O3V59_12845</name>
</gene>
<dbReference type="EMBL" id="JAPYYP010000015">
    <property type="protein sequence ID" value="MDA5109253.1"/>
    <property type="molecule type" value="Genomic_DNA"/>
</dbReference>
<reference evidence="1" key="1">
    <citation type="submission" date="2022-12" db="EMBL/GenBank/DDBJ databases">
        <title>Draft genome sequence of the thermophilic strain Brevibacillus thermoruber HT42, isolated from Los Humeros, Puebla, Mexico, with biotechnological potential.</title>
        <authorList>
            <person name="Lara Sanchez J."/>
            <person name="Solis Palacios R."/>
            <person name="Bustos Baena A.S."/>
            <person name="Ruz Baez A.E."/>
            <person name="Espinosa Luna G."/>
            <person name="Oliart Ros R.M."/>
        </authorList>
    </citation>
    <scope>NUCLEOTIDE SEQUENCE</scope>
    <source>
        <strain evidence="1">HT42</strain>
    </source>
</reference>
<organism evidence="1 2">
    <name type="scientific">Brevibacillus thermoruber</name>
    <dbReference type="NCBI Taxonomy" id="33942"/>
    <lineage>
        <taxon>Bacteria</taxon>
        <taxon>Bacillati</taxon>
        <taxon>Bacillota</taxon>
        <taxon>Bacilli</taxon>
        <taxon>Bacillales</taxon>
        <taxon>Paenibacillaceae</taxon>
        <taxon>Brevibacillus</taxon>
    </lineage>
</organism>
<protein>
    <submittedName>
        <fullName evidence="1">Uncharacterized protein</fullName>
    </submittedName>
</protein>